<evidence type="ECO:0000256" key="1">
    <source>
        <dbReference type="ARBA" id="ARBA00004613"/>
    </source>
</evidence>
<dbReference type="InterPro" id="IPR036908">
    <property type="entry name" value="RlpA-like_sf"/>
</dbReference>
<protein>
    <recommendedName>
        <fullName evidence="7">Ripening-related protein 1</fullName>
    </recommendedName>
</protein>
<dbReference type="PANTHER" id="PTHR33191">
    <property type="entry name" value="RIPENING-RELATED PROTEIN 2-RELATED"/>
    <property type="match status" value="1"/>
</dbReference>
<dbReference type="CDD" id="cd22270">
    <property type="entry name" value="DPBB_kiwellin-like"/>
    <property type="match status" value="1"/>
</dbReference>
<comment type="caution">
    <text evidence="5">The sequence shown here is derived from an EMBL/GenBank/DDBJ whole genome shotgun (WGS) entry which is preliminary data.</text>
</comment>
<evidence type="ECO:0000313" key="5">
    <source>
        <dbReference type="EMBL" id="KAL3517151.1"/>
    </source>
</evidence>
<comment type="similarity">
    <text evidence="2">Belongs to the kiwellin family.</text>
</comment>
<reference evidence="5 6" key="1">
    <citation type="submission" date="2024-11" db="EMBL/GenBank/DDBJ databases">
        <title>A near-complete genome assembly of Cinchona calisaya.</title>
        <authorList>
            <person name="Lian D.C."/>
            <person name="Zhao X.W."/>
            <person name="Wei L."/>
        </authorList>
    </citation>
    <scope>NUCLEOTIDE SEQUENCE [LARGE SCALE GENOMIC DNA]</scope>
    <source>
        <tissue evidence="5">Nenye</tissue>
    </source>
</reference>
<accession>A0ABD2ZE86</accession>
<dbReference type="Proteomes" id="UP001630127">
    <property type="component" value="Unassembled WGS sequence"/>
</dbReference>
<proteinExistence type="inferred from homology"/>
<dbReference type="EMBL" id="JBJUIK010000010">
    <property type="protein sequence ID" value="KAL3517151.1"/>
    <property type="molecule type" value="Genomic_DNA"/>
</dbReference>
<keyword evidence="4" id="KW-0732">Signal</keyword>
<dbReference type="PANTHER" id="PTHR33191:SF74">
    <property type="entry name" value="RIPENING RELATED PROTEIN FAMILY"/>
    <property type="match status" value="1"/>
</dbReference>
<dbReference type="InterPro" id="IPR039271">
    <property type="entry name" value="Kiwellin-like"/>
</dbReference>
<evidence type="ECO:0008006" key="7">
    <source>
        <dbReference type="Google" id="ProtNLM"/>
    </source>
</evidence>
<comment type="subcellular location">
    <subcellularLocation>
        <location evidence="1">Secreted</location>
    </subcellularLocation>
</comment>
<dbReference type="Gene3D" id="2.40.40.10">
    <property type="entry name" value="RlpA-like domain"/>
    <property type="match status" value="1"/>
</dbReference>
<evidence type="ECO:0000256" key="4">
    <source>
        <dbReference type="ARBA" id="ARBA00022729"/>
    </source>
</evidence>
<sequence length="196" mass="21534">MLILRKLLVKNADFDKTCSFEEASVLAFWISFYSQTCNPSGKLRGKKPPSGQCNTINDSECCVKGQNYPTFECSPRVSRRTKAVLTLNSFEEGGDGGGASSCDGEFHSDETPVVALSTGWFDNRRRCLSKISIFHKGKSVDAIVVDECDSNAGCDAEHDFQPPCRNNIVDGSKAVWEGLGIAEDEWGELDVFWTDA</sequence>
<dbReference type="AlphaFoldDB" id="A0ABD2ZE86"/>
<evidence type="ECO:0000313" key="6">
    <source>
        <dbReference type="Proteomes" id="UP001630127"/>
    </source>
</evidence>
<keyword evidence="3" id="KW-0964">Secreted</keyword>
<keyword evidence="6" id="KW-1185">Reference proteome</keyword>
<dbReference type="SUPFAM" id="SSF50685">
    <property type="entry name" value="Barwin-like endoglucanases"/>
    <property type="match status" value="1"/>
</dbReference>
<evidence type="ECO:0000256" key="3">
    <source>
        <dbReference type="ARBA" id="ARBA00022525"/>
    </source>
</evidence>
<name>A0ABD2ZE86_9GENT</name>
<dbReference type="GO" id="GO:0005576">
    <property type="term" value="C:extracellular region"/>
    <property type="evidence" value="ECO:0007669"/>
    <property type="project" value="UniProtKB-SubCell"/>
</dbReference>
<dbReference type="Pfam" id="PF24300">
    <property type="entry name" value="KWL1"/>
    <property type="match status" value="1"/>
</dbReference>
<gene>
    <name evidence="5" type="ORF">ACH5RR_024053</name>
</gene>
<organism evidence="5 6">
    <name type="scientific">Cinchona calisaya</name>
    <dbReference type="NCBI Taxonomy" id="153742"/>
    <lineage>
        <taxon>Eukaryota</taxon>
        <taxon>Viridiplantae</taxon>
        <taxon>Streptophyta</taxon>
        <taxon>Embryophyta</taxon>
        <taxon>Tracheophyta</taxon>
        <taxon>Spermatophyta</taxon>
        <taxon>Magnoliopsida</taxon>
        <taxon>eudicotyledons</taxon>
        <taxon>Gunneridae</taxon>
        <taxon>Pentapetalae</taxon>
        <taxon>asterids</taxon>
        <taxon>lamiids</taxon>
        <taxon>Gentianales</taxon>
        <taxon>Rubiaceae</taxon>
        <taxon>Cinchonoideae</taxon>
        <taxon>Cinchoneae</taxon>
        <taxon>Cinchona</taxon>
    </lineage>
</organism>
<evidence type="ECO:0000256" key="2">
    <source>
        <dbReference type="ARBA" id="ARBA00005592"/>
    </source>
</evidence>